<comment type="caution">
    <text evidence="11">The sequence shown here is derived from an EMBL/GenBank/DDBJ whole genome shotgun (WGS) entry which is preliminary data.</text>
</comment>
<feature type="transmembrane region" description="Helical" evidence="9">
    <location>
        <begin position="134"/>
        <end position="152"/>
    </location>
</feature>
<dbReference type="InterPro" id="IPR005828">
    <property type="entry name" value="MFS_sugar_transport-like"/>
</dbReference>
<keyword evidence="5 9" id="KW-0812">Transmembrane</keyword>
<dbReference type="PROSITE" id="PS00217">
    <property type="entry name" value="SUGAR_TRANSPORT_2"/>
    <property type="match status" value="1"/>
</dbReference>
<keyword evidence="12" id="KW-1185">Reference proteome</keyword>
<evidence type="ECO:0000256" key="8">
    <source>
        <dbReference type="RuleBase" id="RU003346"/>
    </source>
</evidence>
<dbReference type="PRINTS" id="PR00171">
    <property type="entry name" value="SUGRTRNSPORT"/>
</dbReference>
<feature type="transmembrane region" description="Helical" evidence="9">
    <location>
        <begin position="172"/>
        <end position="191"/>
    </location>
</feature>
<feature type="transmembrane region" description="Helical" evidence="9">
    <location>
        <begin position="286"/>
        <end position="305"/>
    </location>
</feature>
<dbReference type="PROSITE" id="PS50850">
    <property type="entry name" value="MFS"/>
    <property type="match status" value="1"/>
</dbReference>
<organism evidence="11 12">
    <name type="scientific">Winogradskyella bathintestinalis</name>
    <dbReference type="NCBI Taxonomy" id="3035208"/>
    <lineage>
        <taxon>Bacteria</taxon>
        <taxon>Pseudomonadati</taxon>
        <taxon>Bacteroidota</taxon>
        <taxon>Flavobacteriia</taxon>
        <taxon>Flavobacteriales</taxon>
        <taxon>Flavobacteriaceae</taxon>
        <taxon>Winogradskyella</taxon>
    </lineage>
</organism>
<evidence type="ECO:0000256" key="1">
    <source>
        <dbReference type="ARBA" id="ARBA00004651"/>
    </source>
</evidence>
<feature type="transmembrane region" description="Helical" evidence="9">
    <location>
        <begin position="248"/>
        <end position="271"/>
    </location>
</feature>
<feature type="domain" description="Major facilitator superfamily (MFS) profile" evidence="10">
    <location>
        <begin position="10"/>
        <end position="433"/>
    </location>
</feature>
<feature type="transmembrane region" description="Helical" evidence="9">
    <location>
        <begin position="409"/>
        <end position="429"/>
    </location>
</feature>
<gene>
    <name evidence="11" type="ORF">QMA06_12445</name>
</gene>
<dbReference type="PROSITE" id="PS00216">
    <property type="entry name" value="SUGAR_TRANSPORT_1"/>
    <property type="match status" value="2"/>
</dbReference>
<dbReference type="Proteomes" id="UP001231197">
    <property type="component" value="Unassembled WGS sequence"/>
</dbReference>
<evidence type="ECO:0000259" key="10">
    <source>
        <dbReference type="PROSITE" id="PS50850"/>
    </source>
</evidence>
<protein>
    <submittedName>
        <fullName evidence="11">Sugar porter family MFS transporter</fullName>
    </submittedName>
</protein>
<name>A0ABT7ZWZ6_9FLAO</name>
<dbReference type="InterPro" id="IPR005829">
    <property type="entry name" value="Sugar_transporter_CS"/>
</dbReference>
<evidence type="ECO:0000256" key="3">
    <source>
        <dbReference type="ARBA" id="ARBA00022448"/>
    </source>
</evidence>
<feature type="transmembrane region" description="Helical" evidence="9">
    <location>
        <begin position="47"/>
        <end position="68"/>
    </location>
</feature>
<evidence type="ECO:0000313" key="12">
    <source>
        <dbReference type="Proteomes" id="UP001231197"/>
    </source>
</evidence>
<dbReference type="PANTHER" id="PTHR48023">
    <property type="entry name" value="D-XYLOSE-PROTON SYMPORTER-LIKE 2"/>
    <property type="match status" value="1"/>
</dbReference>
<dbReference type="InterPro" id="IPR047984">
    <property type="entry name" value="XylE-like"/>
</dbReference>
<reference evidence="11 12" key="1">
    <citation type="journal article" date="2023" name="Int. J. Syst. Evol. Microbiol.">
        <title>Winogradskyella bathintestinalis sp. nov., isolated from the intestine of the deep-sea loosejaw dragonfish, Malacosteus niger.</title>
        <authorList>
            <person name="Uniacke-Lowe S."/>
            <person name="Johnson C.N."/>
            <person name="Stanton C."/>
            <person name="Hill C."/>
            <person name="Ross P."/>
        </authorList>
    </citation>
    <scope>NUCLEOTIDE SEQUENCE [LARGE SCALE GENOMIC DNA]</scope>
    <source>
        <strain evidence="11 12">APC 3343</strain>
    </source>
</reference>
<comment type="subcellular location">
    <subcellularLocation>
        <location evidence="1">Cell membrane</location>
        <topology evidence="1">Multi-pass membrane protein</topology>
    </subcellularLocation>
</comment>
<evidence type="ECO:0000256" key="5">
    <source>
        <dbReference type="ARBA" id="ARBA00022692"/>
    </source>
</evidence>
<evidence type="ECO:0000256" key="4">
    <source>
        <dbReference type="ARBA" id="ARBA00022475"/>
    </source>
</evidence>
<dbReference type="InterPro" id="IPR020846">
    <property type="entry name" value="MFS_dom"/>
</dbReference>
<feature type="transmembrane region" description="Helical" evidence="9">
    <location>
        <begin position="317"/>
        <end position="337"/>
    </location>
</feature>
<dbReference type="Gene3D" id="1.20.1250.20">
    <property type="entry name" value="MFS general substrate transporter like domains"/>
    <property type="match status" value="2"/>
</dbReference>
<dbReference type="PANTHER" id="PTHR48023:SF4">
    <property type="entry name" value="D-XYLOSE-PROTON SYMPORTER-LIKE 2"/>
    <property type="match status" value="1"/>
</dbReference>
<dbReference type="InterPro" id="IPR050820">
    <property type="entry name" value="MFS_Sugar_Transporter"/>
</dbReference>
<feature type="transmembrane region" description="Helical" evidence="9">
    <location>
        <begin position="379"/>
        <end position="403"/>
    </location>
</feature>
<dbReference type="InterPro" id="IPR003663">
    <property type="entry name" value="Sugar/inositol_transpt"/>
</dbReference>
<keyword evidence="4" id="KW-1003">Cell membrane</keyword>
<evidence type="ECO:0000256" key="7">
    <source>
        <dbReference type="ARBA" id="ARBA00023136"/>
    </source>
</evidence>
<dbReference type="EMBL" id="JASDDK010000004">
    <property type="protein sequence ID" value="MDN3493532.1"/>
    <property type="molecule type" value="Genomic_DNA"/>
</dbReference>
<keyword evidence="6 9" id="KW-1133">Transmembrane helix</keyword>
<evidence type="ECO:0000313" key="11">
    <source>
        <dbReference type="EMBL" id="MDN3493532.1"/>
    </source>
</evidence>
<dbReference type="Pfam" id="PF00083">
    <property type="entry name" value="Sugar_tr"/>
    <property type="match status" value="1"/>
</dbReference>
<dbReference type="InterPro" id="IPR036259">
    <property type="entry name" value="MFS_trans_sf"/>
</dbReference>
<feature type="transmembrane region" description="Helical" evidence="9">
    <location>
        <begin position="343"/>
        <end position="367"/>
    </location>
</feature>
<keyword evidence="3 8" id="KW-0813">Transport</keyword>
<sequence>MGKKKYLIMVTLIGALGGLLFGYDTAVISGAIGFLETKFQLSPTMKGWAVSSAIWGCILGVALAGYVADKIGRKKTLLITAFLFAISAVGSALAEDLTFFVTARIIGGIGVGAASMLSPLYISEIAPAHKRGMLVSLYQLAIVLGINIVFFFNYKVAQYSTEAWNVETGWRYMVGSEVIPALLFFIALFFVPESPRWLSKVGRDVEALDILSRINSDEVAQQVHKDIKNALGQEKGTLKELFEPGLRIAMVIGVFLALFSQITGINAIMYYAPEILKKAGFGVDSALMQTVIIGIVNTIFTFVAIKYIDKLGRRTLLLWGVSGMILCLFGIGLLYQFDMTSGPWLLVLILGFVGCFATSLGPIPWVLISEIFPTKTRGIAMSLSIVVLWVGVILISQFTPVLLEMGETMTFWIFMVNAIILLIFTYKLIPETKGKTLEEIEQSWKIQ</sequence>
<accession>A0ABT7ZWZ6</accession>
<evidence type="ECO:0000256" key="9">
    <source>
        <dbReference type="SAM" id="Phobius"/>
    </source>
</evidence>
<evidence type="ECO:0000256" key="2">
    <source>
        <dbReference type="ARBA" id="ARBA00010992"/>
    </source>
</evidence>
<comment type="similarity">
    <text evidence="2 8">Belongs to the major facilitator superfamily. Sugar transporter (TC 2.A.1.1) family.</text>
</comment>
<evidence type="ECO:0000256" key="6">
    <source>
        <dbReference type="ARBA" id="ARBA00022989"/>
    </source>
</evidence>
<dbReference type="RefSeq" id="WP_290207193.1">
    <property type="nucleotide sequence ID" value="NZ_JASDDK010000004.1"/>
</dbReference>
<dbReference type="CDD" id="cd17359">
    <property type="entry name" value="MFS_XylE_like"/>
    <property type="match status" value="1"/>
</dbReference>
<dbReference type="SUPFAM" id="SSF103473">
    <property type="entry name" value="MFS general substrate transporter"/>
    <property type="match status" value="1"/>
</dbReference>
<keyword evidence="7 9" id="KW-0472">Membrane</keyword>
<proteinExistence type="inferred from homology"/>
<dbReference type="NCBIfam" id="TIGR00879">
    <property type="entry name" value="SP"/>
    <property type="match status" value="1"/>
</dbReference>
<feature type="transmembrane region" description="Helical" evidence="9">
    <location>
        <begin position="77"/>
        <end position="94"/>
    </location>
</feature>
<feature type="transmembrane region" description="Helical" evidence="9">
    <location>
        <begin position="7"/>
        <end position="35"/>
    </location>
</feature>
<feature type="transmembrane region" description="Helical" evidence="9">
    <location>
        <begin position="100"/>
        <end position="122"/>
    </location>
</feature>